<protein>
    <submittedName>
        <fullName evidence="1">Uncharacterized protein</fullName>
    </submittedName>
</protein>
<dbReference type="Gramene" id="RZC55559">
    <property type="protein sequence ID" value="RZC55559"/>
    <property type="gene ID" value="C5167_014415"/>
</dbReference>
<sequence length="45" mass="5185">MYGQQEDSGTEVQVWLVKRKDCAHSRPGQCSTMMALRCIDREALR</sequence>
<reference evidence="1 2" key="1">
    <citation type="journal article" date="2018" name="Science">
        <title>The opium poppy genome and morphinan production.</title>
        <authorList>
            <person name="Guo L."/>
            <person name="Winzer T."/>
            <person name="Yang X."/>
            <person name="Li Y."/>
            <person name="Ning Z."/>
            <person name="He Z."/>
            <person name="Teodor R."/>
            <person name="Lu Y."/>
            <person name="Bowser T.A."/>
            <person name="Graham I.A."/>
            <person name="Ye K."/>
        </authorList>
    </citation>
    <scope>NUCLEOTIDE SEQUENCE [LARGE SCALE GENOMIC DNA]</scope>
    <source>
        <strain evidence="2">cv. HN1</strain>
        <tissue evidence="1">Leaves</tissue>
    </source>
</reference>
<dbReference type="AlphaFoldDB" id="A0A4Y7J756"/>
<proteinExistence type="predicted"/>
<accession>A0A4Y7J756</accession>
<organism evidence="1 2">
    <name type="scientific">Papaver somniferum</name>
    <name type="common">Opium poppy</name>
    <dbReference type="NCBI Taxonomy" id="3469"/>
    <lineage>
        <taxon>Eukaryota</taxon>
        <taxon>Viridiplantae</taxon>
        <taxon>Streptophyta</taxon>
        <taxon>Embryophyta</taxon>
        <taxon>Tracheophyta</taxon>
        <taxon>Spermatophyta</taxon>
        <taxon>Magnoliopsida</taxon>
        <taxon>Ranunculales</taxon>
        <taxon>Papaveraceae</taxon>
        <taxon>Papaveroideae</taxon>
        <taxon>Papaver</taxon>
    </lineage>
</organism>
<evidence type="ECO:0000313" key="2">
    <source>
        <dbReference type="Proteomes" id="UP000316621"/>
    </source>
</evidence>
<gene>
    <name evidence="1" type="ORF">C5167_014415</name>
</gene>
<keyword evidence="2" id="KW-1185">Reference proteome</keyword>
<dbReference type="Proteomes" id="UP000316621">
    <property type="component" value="Chromosome 3"/>
</dbReference>
<name>A0A4Y7J756_PAPSO</name>
<evidence type="ECO:0000313" key="1">
    <source>
        <dbReference type="EMBL" id="RZC55559.1"/>
    </source>
</evidence>
<dbReference type="EMBL" id="CM010717">
    <property type="protein sequence ID" value="RZC55559.1"/>
    <property type="molecule type" value="Genomic_DNA"/>
</dbReference>